<reference evidence="2 3" key="1">
    <citation type="journal article" date="2015" name="Genome Announc.">
        <title>Draft Genome Sequences of Marine Isolates of Thalassomonas viridans and Thalassomonas actiniarum.</title>
        <authorList>
            <person name="Olonade I."/>
            <person name="van Zyl L.J."/>
            <person name="Trindade M."/>
        </authorList>
    </citation>
    <scope>NUCLEOTIDE SEQUENCE [LARGE SCALE GENOMIC DNA]</scope>
    <source>
        <strain evidence="2 3">A5K-106</strain>
    </source>
</reference>
<dbReference type="Gene3D" id="3.40.50.2000">
    <property type="entry name" value="Glycogen Phosphorylase B"/>
    <property type="match status" value="1"/>
</dbReference>
<proteinExistence type="predicted"/>
<sequence length="626" mass="71071">MNFNIQSIAQNIRTKNFHAAEQDIIMFIEEAMMTDHGLMVQGEVNSLLPQAGPDKEELMYTFCNKFATLITELFSAPGYKPSPKAVNSFIIYKMSIDWIFSASIWNSTDGLIDHLGLYKPDKFGQIKFNEKQLTLLLMLIGLSSKIRLPWKDVFKAAPALALTTYIGLITQPIPALTNDTNKGFNYLLESAKYLPMLDLPVIADLGKLTYCYFACSYATSSQKYEFKKWLTALIRHNLPLWLSDEVKQYIAAVPAFAVKPKMKIAVILESYSEIHAMFRSYNRFLTELSQHYELIAYIEPPQVEDNALRVFSKVIEIKDVNDVDGNAAAVAAESPDIVLYPSIGMRLWAICLSQLRLAPKQLMMGGHPSSSYSPEIDAMLIPGNTFKCEDIQPYFEEKVVMTDIASKDMIFHTIHPDLTDGFINDHNHFLPDSDEIIIAVNGVMTKVTYPVIDICKQIERKTKKKVTFIFFSGHKGNHLAYLSTKKQLGKMLKSFELVNFSNYLDYMKVISKAHLLLPTLPFGGSNSNTDAIVLNKPKLFIKGTQHFYTRTDTCIWDKLDMLDELGCDSVAELVSKAVSLVDDEAQRKRLYDLMLEKQCFYHIFNTDVDKYATSMKQLFEKALVEA</sequence>
<feature type="domain" description="HMW1C N-terminal" evidence="1">
    <location>
        <begin position="2"/>
        <end position="146"/>
    </location>
</feature>
<name>A0AAF0C365_9GAMM</name>
<keyword evidence="3" id="KW-1185">Reference proteome</keyword>
<organism evidence="2 3">
    <name type="scientific">Thalassomonas actiniarum</name>
    <dbReference type="NCBI Taxonomy" id="485447"/>
    <lineage>
        <taxon>Bacteria</taxon>
        <taxon>Pseudomonadati</taxon>
        <taxon>Pseudomonadota</taxon>
        <taxon>Gammaproteobacteria</taxon>
        <taxon>Alteromonadales</taxon>
        <taxon>Colwelliaceae</taxon>
        <taxon>Thalassomonas</taxon>
    </lineage>
</organism>
<dbReference type="Pfam" id="PF18071">
    <property type="entry name" value="HMW1C_N"/>
    <property type="match status" value="1"/>
</dbReference>
<dbReference type="AlphaFoldDB" id="A0AAF0C365"/>
<dbReference type="Gene3D" id="3.40.50.11380">
    <property type="match status" value="1"/>
</dbReference>
<dbReference type="RefSeq" id="WP_044835292.1">
    <property type="nucleotide sequence ID" value="NZ_CP059735.1"/>
</dbReference>
<reference evidence="2 3" key="2">
    <citation type="journal article" date="2022" name="Mar. Drugs">
        <title>Bioassay-Guided Fractionation Leads to the Detection of Cholic Acid Generated by the Rare Thalassomonas sp.</title>
        <authorList>
            <person name="Pheiffer F."/>
            <person name="Schneider Y.K."/>
            <person name="Hansen E.H."/>
            <person name="Andersen J.H."/>
            <person name="Isaksson J."/>
            <person name="Busche T."/>
            <person name="R C."/>
            <person name="Kalinowski J."/>
            <person name="Zyl L.V."/>
            <person name="Trindade M."/>
        </authorList>
    </citation>
    <scope>NUCLEOTIDE SEQUENCE [LARGE SCALE GENOMIC DNA]</scope>
    <source>
        <strain evidence="2 3">A5K-106</strain>
    </source>
</reference>
<evidence type="ECO:0000259" key="1">
    <source>
        <dbReference type="Pfam" id="PF18071"/>
    </source>
</evidence>
<dbReference type="KEGG" id="tact:SG35_000805"/>
<protein>
    <recommendedName>
        <fullName evidence="1">HMW1C N-terminal domain-containing protein</fullName>
    </recommendedName>
</protein>
<evidence type="ECO:0000313" key="3">
    <source>
        <dbReference type="Proteomes" id="UP000032568"/>
    </source>
</evidence>
<dbReference type="Proteomes" id="UP000032568">
    <property type="component" value="Chromosome"/>
</dbReference>
<dbReference type="InterPro" id="IPR041109">
    <property type="entry name" value="HMW1C_N"/>
</dbReference>
<dbReference type="EMBL" id="CP059735">
    <property type="protein sequence ID" value="WDD99262.1"/>
    <property type="molecule type" value="Genomic_DNA"/>
</dbReference>
<gene>
    <name evidence="2" type="ORF">SG35_000805</name>
</gene>
<accession>A0AAF0C365</accession>
<evidence type="ECO:0000313" key="2">
    <source>
        <dbReference type="EMBL" id="WDD99262.1"/>
    </source>
</evidence>